<organism evidence="1">
    <name type="scientific">Rhizophora mucronata</name>
    <name type="common">Asiatic mangrove</name>
    <dbReference type="NCBI Taxonomy" id="61149"/>
    <lineage>
        <taxon>Eukaryota</taxon>
        <taxon>Viridiplantae</taxon>
        <taxon>Streptophyta</taxon>
        <taxon>Embryophyta</taxon>
        <taxon>Tracheophyta</taxon>
        <taxon>Spermatophyta</taxon>
        <taxon>Magnoliopsida</taxon>
        <taxon>eudicotyledons</taxon>
        <taxon>Gunneridae</taxon>
        <taxon>Pentapetalae</taxon>
        <taxon>rosids</taxon>
        <taxon>fabids</taxon>
        <taxon>Malpighiales</taxon>
        <taxon>Rhizophoraceae</taxon>
        <taxon>Rhizophora</taxon>
    </lineage>
</organism>
<reference evidence="1" key="1">
    <citation type="submission" date="2018-02" db="EMBL/GenBank/DDBJ databases">
        <title>Rhizophora mucronata_Transcriptome.</title>
        <authorList>
            <person name="Meera S.P."/>
            <person name="Sreeshan A."/>
            <person name="Augustine A."/>
        </authorList>
    </citation>
    <scope>NUCLEOTIDE SEQUENCE</scope>
    <source>
        <tissue evidence="1">Leaf</tissue>
    </source>
</reference>
<name>A0A2P2K5A8_RHIMU</name>
<dbReference type="EMBL" id="GGEC01020432">
    <property type="protein sequence ID" value="MBX00916.1"/>
    <property type="molecule type" value="Transcribed_RNA"/>
</dbReference>
<evidence type="ECO:0000313" key="1">
    <source>
        <dbReference type="EMBL" id="MBX00916.1"/>
    </source>
</evidence>
<sequence length="70" mass="8199">MFNQHGTRYFKQTLLIYADPICTQHNKPNLKQTMYLNQHKKPCSCSPKLSSFEHERGHTIVLGPISKWLN</sequence>
<proteinExistence type="predicted"/>
<accession>A0A2P2K5A8</accession>
<dbReference type="AlphaFoldDB" id="A0A2P2K5A8"/>
<protein>
    <submittedName>
        <fullName evidence="1">Uncharacterized protein</fullName>
    </submittedName>
</protein>